<dbReference type="GO" id="GO:0006744">
    <property type="term" value="P:ubiquinone biosynthetic process"/>
    <property type="evidence" value="ECO:0007669"/>
    <property type="project" value="UniProtKB-UniRule"/>
</dbReference>
<keyword evidence="11 12" id="KW-0472">Membrane</keyword>
<dbReference type="EMBL" id="FNVQ01000006">
    <property type="protein sequence ID" value="SEG83843.1"/>
    <property type="molecule type" value="Genomic_DNA"/>
</dbReference>
<comment type="catalytic activity">
    <reaction evidence="12">
        <text>all-trans-octaprenyl diphosphate + 4-hydroxybenzoate = 4-hydroxy-3-(all-trans-octaprenyl)benzoate + diphosphate</text>
        <dbReference type="Rhea" id="RHEA:27782"/>
        <dbReference type="ChEBI" id="CHEBI:1617"/>
        <dbReference type="ChEBI" id="CHEBI:17879"/>
        <dbReference type="ChEBI" id="CHEBI:33019"/>
        <dbReference type="ChEBI" id="CHEBI:57711"/>
        <dbReference type="EC" id="2.5.1.39"/>
    </reaction>
</comment>
<dbReference type="Proteomes" id="UP000236745">
    <property type="component" value="Unassembled WGS sequence"/>
</dbReference>
<evidence type="ECO:0000256" key="6">
    <source>
        <dbReference type="ARBA" id="ARBA00022679"/>
    </source>
</evidence>
<organism evidence="14 15">
    <name type="scientific">Marinobacterium lutimaris</name>
    <dbReference type="NCBI Taxonomy" id="568106"/>
    <lineage>
        <taxon>Bacteria</taxon>
        <taxon>Pseudomonadati</taxon>
        <taxon>Pseudomonadota</taxon>
        <taxon>Gammaproteobacteria</taxon>
        <taxon>Oceanospirillales</taxon>
        <taxon>Oceanospirillaceae</taxon>
        <taxon>Marinobacterium</taxon>
    </lineage>
</organism>
<dbReference type="InterPro" id="IPR039653">
    <property type="entry name" value="Prenyltransferase"/>
</dbReference>
<dbReference type="GO" id="GO:0008412">
    <property type="term" value="F:4-hydroxybenzoate polyprenyltransferase activity"/>
    <property type="evidence" value="ECO:0007669"/>
    <property type="project" value="UniProtKB-UniRule"/>
</dbReference>
<feature type="transmembrane region" description="Helical" evidence="12">
    <location>
        <begin position="121"/>
        <end position="137"/>
    </location>
</feature>
<evidence type="ECO:0000256" key="11">
    <source>
        <dbReference type="ARBA" id="ARBA00023136"/>
    </source>
</evidence>
<dbReference type="PANTHER" id="PTHR11048">
    <property type="entry name" value="PRENYLTRANSFERASES"/>
    <property type="match status" value="1"/>
</dbReference>
<evidence type="ECO:0000256" key="13">
    <source>
        <dbReference type="NCBIfam" id="TIGR01474"/>
    </source>
</evidence>
<dbReference type="FunFam" id="1.20.120.1780:FF:000001">
    <property type="entry name" value="4-hydroxybenzoate octaprenyltransferase"/>
    <property type="match status" value="1"/>
</dbReference>
<feature type="transmembrane region" description="Helical" evidence="12">
    <location>
        <begin position="146"/>
        <end position="163"/>
    </location>
</feature>
<dbReference type="InterPro" id="IPR044878">
    <property type="entry name" value="UbiA_sf"/>
</dbReference>
<evidence type="ECO:0000256" key="7">
    <source>
        <dbReference type="ARBA" id="ARBA00022688"/>
    </source>
</evidence>
<proteinExistence type="inferred from homology"/>
<dbReference type="EC" id="2.5.1.39" evidence="12 13"/>
<comment type="similarity">
    <text evidence="3 12">Belongs to the UbiA prenyltransferase family.</text>
</comment>
<keyword evidence="6 12" id="KW-0808">Transferase</keyword>
<evidence type="ECO:0000256" key="5">
    <source>
        <dbReference type="ARBA" id="ARBA00022519"/>
    </source>
</evidence>
<gene>
    <name evidence="12" type="primary">ubiA</name>
    <name evidence="14" type="ORF">SAMN05444390_10636</name>
</gene>
<accession>A0A1H6DGE1</accession>
<evidence type="ECO:0000256" key="10">
    <source>
        <dbReference type="ARBA" id="ARBA00022989"/>
    </source>
</evidence>
<comment type="pathway">
    <text evidence="12">Cofactor biosynthesis; ubiquinone biosynthesis.</text>
</comment>
<keyword evidence="8 12" id="KW-0812">Transmembrane</keyword>
<reference evidence="14 15" key="1">
    <citation type="submission" date="2016-10" db="EMBL/GenBank/DDBJ databases">
        <authorList>
            <person name="de Groot N.N."/>
        </authorList>
    </citation>
    <scope>NUCLEOTIDE SEQUENCE [LARGE SCALE GENOMIC DNA]</scope>
    <source>
        <strain evidence="14 15">DSM 22012</strain>
    </source>
</reference>
<evidence type="ECO:0000256" key="4">
    <source>
        <dbReference type="ARBA" id="ARBA00022475"/>
    </source>
</evidence>
<comment type="cofactor">
    <cofactor evidence="1 12">
        <name>Mg(2+)</name>
        <dbReference type="ChEBI" id="CHEBI:18420"/>
    </cofactor>
</comment>
<dbReference type="InterPro" id="IPR030470">
    <property type="entry name" value="UbiA_prenylTrfase_CS"/>
</dbReference>
<dbReference type="InterPro" id="IPR000537">
    <property type="entry name" value="UbiA_prenyltransferase"/>
</dbReference>
<keyword evidence="7 12" id="KW-0831">Ubiquinone biosynthesis</keyword>
<dbReference type="FunFam" id="1.10.357.140:FF:000002">
    <property type="entry name" value="4-hydroxybenzoate octaprenyltransferase"/>
    <property type="match status" value="1"/>
</dbReference>
<evidence type="ECO:0000256" key="8">
    <source>
        <dbReference type="ARBA" id="ARBA00022692"/>
    </source>
</evidence>
<dbReference type="CDD" id="cd13959">
    <property type="entry name" value="PT_UbiA_COQ2"/>
    <property type="match status" value="1"/>
</dbReference>
<keyword evidence="5 12" id="KW-0997">Cell inner membrane</keyword>
<feature type="transmembrane region" description="Helical" evidence="12">
    <location>
        <begin position="240"/>
        <end position="259"/>
    </location>
</feature>
<keyword evidence="4 12" id="KW-1003">Cell membrane</keyword>
<evidence type="ECO:0000256" key="3">
    <source>
        <dbReference type="ARBA" id="ARBA00005985"/>
    </source>
</evidence>
<dbReference type="GO" id="GO:0005886">
    <property type="term" value="C:plasma membrane"/>
    <property type="evidence" value="ECO:0007669"/>
    <property type="project" value="UniProtKB-SubCell"/>
</dbReference>
<feature type="transmembrane region" description="Helical" evidence="12">
    <location>
        <begin position="271"/>
        <end position="291"/>
    </location>
</feature>
<dbReference type="Pfam" id="PF01040">
    <property type="entry name" value="UbiA"/>
    <property type="match status" value="1"/>
</dbReference>
<comment type="function">
    <text evidence="12">Catalyzes the prenylation of para-hydroxybenzoate (PHB) with an all-trans polyprenyl group. Mediates the second step in the final reaction sequence of ubiquinone-8 (UQ-8) biosynthesis, which is the condensation of the polyisoprenoid side chain with PHB, generating the first membrane-bound Q intermediate 3-octaprenyl-4-hydroxybenzoate.</text>
</comment>
<evidence type="ECO:0000256" key="9">
    <source>
        <dbReference type="ARBA" id="ARBA00022842"/>
    </source>
</evidence>
<name>A0A1H6DGE1_9GAMM</name>
<feature type="transmembrane region" description="Helical" evidence="12">
    <location>
        <begin position="169"/>
        <end position="192"/>
    </location>
</feature>
<feature type="transmembrane region" description="Helical" evidence="12">
    <location>
        <begin position="25"/>
        <end position="42"/>
    </location>
</feature>
<evidence type="ECO:0000256" key="1">
    <source>
        <dbReference type="ARBA" id="ARBA00001946"/>
    </source>
</evidence>
<dbReference type="PROSITE" id="PS00943">
    <property type="entry name" value="UBIA"/>
    <property type="match status" value="1"/>
</dbReference>
<dbReference type="InterPro" id="IPR006370">
    <property type="entry name" value="HB_polyprenyltransferase-like"/>
</dbReference>
<evidence type="ECO:0000313" key="14">
    <source>
        <dbReference type="EMBL" id="SEG83843.1"/>
    </source>
</evidence>
<dbReference type="AlphaFoldDB" id="A0A1H6DGE1"/>
<dbReference type="RefSeq" id="WP_104005289.1">
    <property type="nucleotide sequence ID" value="NZ_FNVQ01000006.1"/>
</dbReference>
<comment type="subcellular location">
    <subcellularLocation>
        <location evidence="12">Cell inner membrane</location>
        <topology evidence="12">Multi-pass membrane protein</topology>
    </subcellularLocation>
    <subcellularLocation>
        <location evidence="2">Membrane</location>
        <topology evidence="2">Multi-pass membrane protein</topology>
    </subcellularLocation>
</comment>
<dbReference type="OrthoDB" id="9782418at2"/>
<sequence length="292" mass="32696">MSNTNSQQPGKLALYIQLMRADRPIGTYLLLWPTLWALWIAAEGVPPLKLLVIFSLGVWLTRSAGCVINDYADRHFDRHVKRTKDRPLTTGRVSEREALSLFAGLMLAAFVLVLFTNGMTILMSFAGLALAFVYPFMKRHTHLPQVVLGAAFGWAIPMAFTATQEQLPLIAWLIFLAKLAWTVAYDTMYAMVDRDDDLKIGIKSTAVLFGRQDRLMVGLLHLVALGLLIVVGHLAGLGLWFHLGLAGAAVLFVYQQWLIRHRERMPCLKAFLNNHWAELLVLLGIIADYAVN</sequence>
<keyword evidence="10 12" id="KW-1133">Transmembrane helix</keyword>
<dbReference type="HAMAP" id="MF_01635">
    <property type="entry name" value="UbiA"/>
    <property type="match status" value="1"/>
</dbReference>
<evidence type="ECO:0000256" key="2">
    <source>
        <dbReference type="ARBA" id="ARBA00004141"/>
    </source>
</evidence>
<evidence type="ECO:0000313" key="15">
    <source>
        <dbReference type="Proteomes" id="UP000236745"/>
    </source>
</evidence>
<dbReference type="UniPathway" id="UPA00232"/>
<feature type="transmembrane region" description="Helical" evidence="12">
    <location>
        <begin position="213"/>
        <end position="234"/>
    </location>
</feature>
<keyword evidence="9 12" id="KW-0460">Magnesium</keyword>
<protein>
    <recommendedName>
        <fullName evidence="12 13">4-hydroxybenzoate octaprenyltransferase</fullName>
        <ecNumber evidence="12 13">2.5.1.39</ecNumber>
    </recommendedName>
    <alternativeName>
        <fullName evidence="12">4-HB polyprenyltransferase</fullName>
    </alternativeName>
</protein>
<dbReference type="PANTHER" id="PTHR11048:SF28">
    <property type="entry name" value="4-HYDROXYBENZOATE POLYPRENYLTRANSFERASE, MITOCHONDRIAL"/>
    <property type="match status" value="1"/>
</dbReference>
<dbReference type="Gene3D" id="1.10.357.140">
    <property type="entry name" value="UbiA prenyltransferase"/>
    <property type="match status" value="1"/>
</dbReference>
<dbReference type="NCBIfam" id="TIGR01474">
    <property type="entry name" value="ubiA_proteo"/>
    <property type="match status" value="1"/>
</dbReference>
<dbReference type="Gene3D" id="1.20.120.1780">
    <property type="entry name" value="UbiA prenyltransferase"/>
    <property type="match status" value="1"/>
</dbReference>
<evidence type="ECO:0000256" key="12">
    <source>
        <dbReference type="HAMAP-Rule" id="MF_01635"/>
    </source>
</evidence>
<keyword evidence="15" id="KW-1185">Reference proteome</keyword>